<gene>
    <name evidence="2" type="ORF">IM725_19290</name>
</gene>
<evidence type="ECO:0000313" key="3">
    <source>
        <dbReference type="Proteomes" id="UP000715965"/>
    </source>
</evidence>
<dbReference type="Pfam" id="PF13618">
    <property type="entry name" value="Gluconate_2-dh3"/>
    <property type="match status" value="1"/>
</dbReference>
<keyword evidence="3" id="KW-1185">Reference proteome</keyword>
<feature type="signal peptide" evidence="1">
    <location>
        <begin position="1"/>
        <end position="25"/>
    </location>
</feature>
<accession>A0ABR9SKP5</accession>
<comment type="caution">
    <text evidence="2">The sequence shown here is derived from an EMBL/GenBank/DDBJ whole genome shotgun (WGS) entry which is preliminary data.</text>
</comment>
<dbReference type="InterPro" id="IPR006311">
    <property type="entry name" value="TAT_signal"/>
</dbReference>
<dbReference type="InterPro" id="IPR027056">
    <property type="entry name" value="Gluconate_2DH_su3"/>
</dbReference>
<dbReference type="RefSeq" id="WP_193782266.1">
    <property type="nucleotide sequence ID" value="NZ_JADDOJ010000127.1"/>
</dbReference>
<dbReference type="PROSITE" id="PS51318">
    <property type="entry name" value="TAT"/>
    <property type="match status" value="1"/>
</dbReference>
<organism evidence="2 3">
    <name type="scientific">Ramlibacter aquaticus</name>
    <dbReference type="NCBI Taxonomy" id="2780094"/>
    <lineage>
        <taxon>Bacteria</taxon>
        <taxon>Pseudomonadati</taxon>
        <taxon>Pseudomonadota</taxon>
        <taxon>Betaproteobacteria</taxon>
        <taxon>Burkholderiales</taxon>
        <taxon>Comamonadaceae</taxon>
        <taxon>Ramlibacter</taxon>
    </lineage>
</organism>
<keyword evidence="1" id="KW-0732">Signal</keyword>
<name>A0ABR9SKP5_9BURK</name>
<evidence type="ECO:0000313" key="2">
    <source>
        <dbReference type="EMBL" id="MBE7942719.1"/>
    </source>
</evidence>
<dbReference type="Proteomes" id="UP000715965">
    <property type="component" value="Unassembled WGS sequence"/>
</dbReference>
<proteinExistence type="predicted"/>
<evidence type="ECO:0000256" key="1">
    <source>
        <dbReference type="SAM" id="SignalP"/>
    </source>
</evidence>
<protein>
    <submittedName>
        <fullName evidence="2">Gluconate 2-dehydrogenase subunit 3 family protein</fullName>
    </submittedName>
</protein>
<sequence>MSQISRRIFLQVGGAAALVPQAGQAAAPAAAPAPGGPGAPAGTAPQGYFFFTQPEAAFVEAAVDRLIPPDALGPGARDAGVPQYIDRQLAGAWGAGERLYRSGPWQPGTPSQGYQLPFTPAELFRNALRGIAHDPQLGGKPFEQQDGPAQDAYLTKLQNGTQDLEGVPAKTFFESLWAMTVEGYFSDPVYGGNVGMGAWAMLGFPGAYGNYYELVDRHGLAFNAPPRSLGQDGSAHVQAMGPDMGMATGHAAPKGRR</sequence>
<reference evidence="2 3" key="1">
    <citation type="submission" date="2020-10" db="EMBL/GenBank/DDBJ databases">
        <title>Draft genome of Ramlibacter aquaticus LMG 30558.</title>
        <authorList>
            <person name="Props R."/>
        </authorList>
    </citation>
    <scope>NUCLEOTIDE SEQUENCE [LARGE SCALE GENOMIC DNA]</scope>
    <source>
        <strain evidence="2 3">LMG 30558</strain>
    </source>
</reference>
<dbReference type="EMBL" id="JADDOJ010000127">
    <property type="protein sequence ID" value="MBE7942719.1"/>
    <property type="molecule type" value="Genomic_DNA"/>
</dbReference>
<feature type="chain" id="PRO_5047485495" evidence="1">
    <location>
        <begin position="26"/>
        <end position="257"/>
    </location>
</feature>